<dbReference type="InterPro" id="IPR005545">
    <property type="entry name" value="YCII"/>
</dbReference>
<protein>
    <recommendedName>
        <fullName evidence="2">YCII-related domain-containing protein</fullName>
    </recommendedName>
</protein>
<proteinExistence type="inferred from homology"/>
<dbReference type="EMBL" id="RYZS01000001">
    <property type="protein sequence ID" value="RVU95265.1"/>
    <property type="molecule type" value="Genomic_DNA"/>
</dbReference>
<organism evidence="3 4">
    <name type="scientific">Enterococcus avium</name>
    <name type="common">Streptococcus avium</name>
    <dbReference type="NCBI Taxonomy" id="33945"/>
    <lineage>
        <taxon>Bacteria</taxon>
        <taxon>Bacillati</taxon>
        <taxon>Bacillota</taxon>
        <taxon>Bacilli</taxon>
        <taxon>Lactobacillales</taxon>
        <taxon>Enterococcaceae</taxon>
        <taxon>Enterococcus</taxon>
    </lineage>
</organism>
<dbReference type="Gene3D" id="3.30.70.1060">
    <property type="entry name" value="Dimeric alpha+beta barrel"/>
    <property type="match status" value="1"/>
</dbReference>
<evidence type="ECO:0000313" key="4">
    <source>
        <dbReference type="Proteomes" id="UP000288388"/>
    </source>
</evidence>
<dbReference type="AlphaFoldDB" id="A0A437UNR6"/>
<evidence type="ECO:0000313" key="3">
    <source>
        <dbReference type="EMBL" id="RVU95265.1"/>
    </source>
</evidence>
<feature type="domain" description="YCII-related" evidence="2">
    <location>
        <begin position="5"/>
        <end position="85"/>
    </location>
</feature>
<evidence type="ECO:0000256" key="1">
    <source>
        <dbReference type="ARBA" id="ARBA00007689"/>
    </source>
</evidence>
<comment type="similarity">
    <text evidence="1">Belongs to the YciI family.</text>
</comment>
<dbReference type="PANTHER" id="PTHR37828:SF1">
    <property type="entry name" value="YCII-RELATED DOMAIN-CONTAINING PROTEIN"/>
    <property type="match status" value="1"/>
</dbReference>
<accession>A0A437UNR6</accession>
<name>A0A437UNR6_ENTAV</name>
<dbReference type="RefSeq" id="WP_127979060.1">
    <property type="nucleotide sequence ID" value="NZ_JBBJUN010000001.1"/>
</dbReference>
<reference evidence="3 4" key="1">
    <citation type="submission" date="2018-12" db="EMBL/GenBank/DDBJ databases">
        <title>A novel vanA-carrying plasmid in a clinical isolate of Enterococcus avium.</title>
        <authorList>
            <person name="Bernasconi O.J."/>
            <person name="Luzzaro F."/>
            <person name="Endimiani A."/>
        </authorList>
    </citation>
    <scope>NUCLEOTIDE SEQUENCE [LARGE SCALE GENOMIC DNA]</scope>
    <source>
        <strain evidence="3 4">LC0559/18</strain>
    </source>
</reference>
<dbReference type="Pfam" id="PF03795">
    <property type="entry name" value="YCII"/>
    <property type="match status" value="1"/>
</dbReference>
<evidence type="ECO:0000259" key="2">
    <source>
        <dbReference type="Pfam" id="PF03795"/>
    </source>
</evidence>
<dbReference type="Proteomes" id="UP000288388">
    <property type="component" value="Unassembled WGS sequence"/>
</dbReference>
<gene>
    <name evidence="3" type="ORF">EK398_10745</name>
</gene>
<sequence length="99" mass="11471">MEEWLYVMLIKKTKEYRRLNKAGVTEHIENLRKLDEEGTIELAGAFKGYPGMAGMFILKANSYEEAEVICQKEPLIINGYATYELHRLQAANKENNYLL</sequence>
<dbReference type="InterPro" id="IPR011008">
    <property type="entry name" value="Dimeric_a/b-barrel"/>
</dbReference>
<dbReference type="PANTHER" id="PTHR37828">
    <property type="entry name" value="GSR2449 PROTEIN"/>
    <property type="match status" value="1"/>
</dbReference>
<comment type="caution">
    <text evidence="3">The sequence shown here is derived from an EMBL/GenBank/DDBJ whole genome shotgun (WGS) entry which is preliminary data.</text>
</comment>
<dbReference type="SUPFAM" id="SSF54909">
    <property type="entry name" value="Dimeric alpha+beta barrel"/>
    <property type="match status" value="1"/>
</dbReference>